<evidence type="ECO:0000313" key="3">
    <source>
        <dbReference type="Proteomes" id="UP000610124"/>
    </source>
</evidence>
<dbReference type="Proteomes" id="UP000610124">
    <property type="component" value="Unassembled WGS sequence"/>
</dbReference>
<proteinExistence type="predicted"/>
<reference evidence="2" key="1">
    <citation type="journal article" date="2014" name="Int. J. Syst. Evol. Microbiol.">
        <title>Complete genome sequence of Corynebacterium casei LMG S-19264T (=DSM 44701T), isolated from a smear-ripened cheese.</title>
        <authorList>
            <consortium name="US DOE Joint Genome Institute (JGI-PGF)"/>
            <person name="Walter F."/>
            <person name="Albersmeier A."/>
            <person name="Kalinowski J."/>
            <person name="Ruckert C."/>
        </authorList>
    </citation>
    <scope>NUCLEOTIDE SEQUENCE</scope>
    <source>
        <strain evidence="2">JCM 4434</strain>
    </source>
</reference>
<organism evidence="2 3">
    <name type="scientific">Kitasatospora aureofaciens</name>
    <name type="common">Streptomyces aureofaciens</name>
    <dbReference type="NCBI Taxonomy" id="1894"/>
    <lineage>
        <taxon>Bacteria</taxon>
        <taxon>Bacillati</taxon>
        <taxon>Actinomycetota</taxon>
        <taxon>Actinomycetes</taxon>
        <taxon>Kitasatosporales</taxon>
        <taxon>Streptomycetaceae</taxon>
        <taxon>Kitasatospora</taxon>
    </lineage>
</organism>
<dbReference type="AlphaFoldDB" id="A0A8H9I5Z9"/>
<gene>
    <name evidence="2" type="ORF">GCM10010502_74160</name>
</gene>
<feature type="compositionally biased region" description="Basic residues" evidence="1">
    <location>
        <begin position="87"/>
        <end position="96"/>
    </location>
</feature>
<accession>A0A8H9I5Z9</accession>
<evidence type="ECO:0000313" key="2">
    <source>
        <dbReference type="EMBL" id="GGV08328.1"/>
    </source>
</evidence>
<sequence length="172" mass="19175">MPLQGRSRATAHGRDEVHRIKTCSVARGLGFPHAVQVVRRRRTVTTGKVTLERVYGATGSYLTRPPRGSRLMGARPLGHRKQDPPRARHHLHRGSRVRPGTEPRTMASLRDLALVALRHFGHDNIAAGLRHHARRPPPPTRHLWHHVIEPARSNDAALVHRAGVSSQRCNSG</sequence>
<reference evidence="2" key="2">
    <citation type="submission" date="2020-09" db="EMBL/GenBank/DDBJ databases">
        <authorList>
            <person name="Sun Q."/>
            <person name="Ohkuma M."/>
        </authorList>
    </citation>
    <scope>NUCLEOTIDE SEQUENCE</scope>
    <source>
        <strain evidence="2">JCM 4434</strain>
    </source>
</reference>
<dbReference type="EMBL" id="BMUB01000052">
    <property type="protein sequence ID" value="GGV08328.1"/>
    <property type="molecule type" value="Genomic_DNA"/>
</dbReference>
<feature type="region of interest" description="Disordered" evidence="1">
    <location>
        <begin position="60"/>
        <end position="103"/>
    </location>
</feature>
<protein>
    <submittedName>
        <fullName evidence="2">Uncharacterized protein</fullName>
    </submittedName>
</protein>
<evidence type="ECO:0000256" key="1">
    <source>
        <dbReference type="SAM" id="MobiDB-lite"/>
    </source>
</evidence>
<name>A0A8H9I5Z9_KITAU</name>
<comment type="caution">
    <text evidence="2">The sequence shown here is derived from an EMBL/GenBank/DDBJ whole genome shotgun (WGS) entry which is preliminary data.</text>
</comment>